<proteinExistence type="predicted"/>
<sequence>MTATCAGPLLYLKQSNGTNESFVTATCSSRASSGNWSLHDWQPNATYMQIRQGSTVESIIDATCISVESDTFAKANCSNHSFGHYVDPSCTIASTASSSIAKNASNATNSSTASWGSNVSSTPQTISIDTIQLPVDIQCLVLRNASTSTPSPSTSAAVTSVVPASSSPSAIPSTAPLTTAAIPPEISSTSAPTSSPASPTASPVAAIQRQPSSSGNGISSGTVFGSFVVGCVIIGVLAVVYRKLRRRNNYLELRNPNSP</sequence>
<keyword evidence="4" id="KW-1185">Reference proteome</keyword>
<name>A0A6G0XYW6_9STRA</name>
<reference evidence="3 4" key="1">
    <citation type="submission" date="2019-07" db="EMBL/GenBank/DDBJ databases">
        <title>Genomics analysis of Aphanomyces spp. identifies a new class of oomycete effector associated with host adaptation.</title>
        <authorList>
            <person name="Gaulin E."/>
        </authorList>
    </citation>
    <scope>NUCLEOTIDE SEQUENCE [LARGE SCALE GENOMIC DNA]</scope>
    <source>
        <strain evidence="3 4">ATCC 201684</strain>
    </source>
</reference>
<evidence type="ECO:0000256" key="1">
    <source>
        <dbReference type="SAM" id="MobiDB-lite"/>
    </source>
</evidence>
<comment type="caution">
    <text evidence="3">The sequence shown here is derived from an EMBL/GenBank/DDBJ whole genome shotgun (WGS) entry which is preliminary data.</text>
</comment>
<dbReference type="Proteomes" id="UP000481153">
    <property type="component" value="Unassembled WGS sequence"/>
</dbReference>
<evidence type="ECO:0000256" key="2">
    <source>
        <dbReference type="SAM" id="Phobius"/>
    </source>
</evidence>
<keyword evidence="2" id="KW-0472">Membrane</keyword>
<dbReference type="EMBL" id="VJMJ01000001">
    <property type="protein sequence ID" value="KAF0745726.1"/>
    <property type="molecule type" value="Genomic_DNA"/>
</dbReference>
<evidence type="ECO:0000313" key="3">
    <source>
        <dbReference type="EMBL" id="KAF0745726.1"/>
    </source>
</evidence>
<dbReference type="AlphaFoldDB" id="A0A6G0XYW6"/>
<feature type="region of interest" description="Disordered" evidence="1">
    <location>
        <begin position="184"/>
        <end position="215"/>
    </location>
</feature>
<feature type="compositionally biased region" description="Low complexity" evidence="1">
    <location>
        <begin position="184"/>
        <end position="207"/>
    </location>
</feature>
<evidence type="ECO:0000313" key="4">
    <source>
        <dbReference type="Proteomes" id="UP000481153"/>
    </source>
</evidence>
<protein>
    <submittedName>
        <fullName evidence="3">Uncharacterized protein</fullName>
    </submittedName>
</protein>
<keyword evidence="2" id="KW-1133">Transmembrane helix</keyword>
<keyword evidence="2" id="KW-0812">Transmembrane</keyword>
<accession>A0A6G0XYW6</accession>
<feature type="transmembrane region" description="Helical" evidence="2">
    <location>
        <begin position="218"/>
        <end position="241"/>
    </location>
</feature>
<organism evidence="3 4">
    <name type="scientific">Aphanomyces euteiches</name>
    <dbReference type="NCBI Taxonomy" id="100861"/>
    <lineage>
        <taxon>Eukaryota</taxon>
        <taxon>Sar</taxon>
        <taxon>Stramenopiles</taxon>
        <taxon>Oomycota</taxon>
        <taxon>Saprolegniomycetes</taxon>
        <taxon>Saprolegniales</taxon>
        <taxon>Verrucalvaceae</taxon>
        <taxon>Aphanomyces</taxon>
    </lineage>
</organism>
<dbReference type="VEuPathDB" id="FungiDB:AeMF1_004157"/>
<gene>
    <name evidence="3" type="ORF">Ae201684_000175</name>
</gene>